<feature type="compositionally biased region" description="Acidic residues" evidence="1">
    <location>
        <begin position="148"/>
        <end position="173"/>
    </location>
</feature>
<name>A0AAV6W8A6_9LAMI</name>
<evidence type="ECO:0000313" key="2">
    <source>
        <dbReference type="EMBL" id="KAG8364111.1"/>
    </source>
</evidence>
<evidence type="ECO:0000313" key="3">
    <source>
        <dbReference type="Proteomes" id="UP000826271"/>
    </source>
</evidence>
<feature type="region of interest" description="Disordered" evidence="1">
    <location>
        <begin position="1"/>
        <end position="65"/>
    </location>
</feature>
<dbReference type="InterPro" id="IPR044589">
    <property type="entry name" value="GATA26/27"/>
</dbReference>
<protein>
    <submittedName>
        <fullName evidence="2">Uncharacterized protein</fullName>
    </submittedName>
</protein>
<sequence>MGGYEDVTFKATAPTANKGQGKKTNTRVRKHYVQKENISQDGATATLAPTHPPNKSTQPTPLGTRFDILKDLGGNMDYEGEIDIQPGGKEDTPRARRRLIPKIPNAQEEPLVGIDLVPPLPHGTTYSITNNRINPIFETGQHSNSNEFSEEDNSDDEDGEVDSNEESDDDESQENGSSTWRSVTSSKPVVCNSCRSKGSKLNKLVINPLPPPKQEIEDEISPNSSMHENMAFKVNQIGMVFGNLSFQPNTALPMMPKLKSKVVVLGGSMGHQDHLYYGTTLNSLLGQDEIQIKQEEYDYEEIPQEAQKAPSIWDPKRVQKKRRSKLPQYTLSPLQRLLDQLRDVSNFHPKPKSFSTSCEAAYDKSKHAKYDDVLIYEKCKFVAENEIGVGAMLLSQPSKKHLFKPAECSTSSTNNLFEKREAASAYSTKKIKQEPSTSDSTDAYSSLVDVPIRSSPSK</sequence>
<proteinExistence type="predicted"/>
<feature type="compositionally biased region" description="Polar residues" evidence="1">
    <location>
        <begin position="434"/>
        <end position="444"/>
    </location>
</feature>
<accession>A0AAV6W8A6</accession>
<reference evidence="2" key="1">
    <citation type="submission" date="2019-10" db="EMBL/GenBank/DDBJ databases">
        <authorList>
            <person name="Zhang R."/>
            <person name="Pan Y."/>
            <person name="Wang J."/>
            <person name="Ma R."/>
            <person name="Yu S."/>
        </authorList>
    </citation>
    <scope>NUCLEOTIDE SEQUENCE</scope>
    <source>
        <strain evidence="2">LA-IB0</strain>
        <tissue evidence="2">Leaf</tissue>
    </source>
</reference>
<keyword evidence="3" id="KW-1185">Reference proteome</keyword>
<dbReference type="AlphaFoldDB" id="A0AAV6W8A6"/>
<organism evidence="2 3">
    <name type="scientific">Buddleja alternifolia</name>
    <dbReference type="NCBI Taxonomy" id="168488"/>
    <lineage>
        <taxon>Eukaryota</taxon>
        <taxon>Viridiplantae</taxon>
        <taxon>Streptophyta</taxon>
        <taxon>Embryophyta</taxon>
        <taxon>Tracheophyta</taxon>
        <taxon>Spermatophyta</taxon>
        <taxon>Magnoliopsida</taxon>
        <taxon>eudicotyledons</taxon>
        <taxon>Gunneridae</taxon>
        <taxon>Pentapetalae</taxon>
        <taxon>asterids</taxon>
        <taxon>lamiids</taxon>
        <taxon>Lamiales</taxon>
        <taxon>Scrophulariaceae</taxon>
        <taxon>Buddlejeae</taxon>
        <taxon>Buddleja</taxon>
    </lineage>
</organism>
<comment type="caution">
    <text evidence="2">The sequence shown here is derived from an EMBL/GenBank/DDBJ whole genome shotgun (WGS) entry which is preliminary data.</text>
</comment>
<feature type="region of interest" description="Disordered" evidence="1">
    <location>
        <begin position="136"/>
        <end position="191"/>
    </location>
</feature>
<gene>
    <name evidence="2" type="ORF">BUALT_Bualt19G0092700</name>
</gene>
<dbReference type="PANTHER" id="PTHR46855:SF1">
    <property type="entry name" value="GATA TRANSCRIPTION FACTOR 26"/>
    <property type="match status" value="1"/>
</dbReference>
<dbReference type="PANTHER" id="PTHR46855">
    <property type="entry name" value="OSJNBB0038F03.10 PROTEIN"/>
    <property type="match status" value="1"/>
</dbReference>
<feature type="compositionally biased region" description="Basic residues" evidence="1">
    <location>
        <begin position="20"/>
        <end position="32"/>
    </location>
</feature>
<feature type="region of interest" description="Disordered" evidence="1">
    <location>
        <begin position="425"/>
        <end position="458"/>
    </location>
</feature>
<dbReference type="EMBL" id="WHWC01000019">
    <property type="protein sequence ID" value="KAG8364111.1"/>
    <property type="molecule type" value="Genomic_DNA"/>
</dbReference>
<dbReference type="Proteomes" id="UP000826271">
    <property type="component" value="Unassembled WGS sequence"/>
</dbReference>
<evidence type="ECO:0000256" key="1">
    <source>
        <dbReference type="SAM" id="MobiDB-lite"/>
    </source>
</evidence>